<feature type="domain" description="Mur ligase central" evidence="4">
    <location>
        <begin position="100"/>
        <end position="302"/>
    </location>
</feature>
<proteinExistence type="inferred from homology"/>
<dbReference type="GO" id="GO:0051301">
    <property type="term" value="P:cell division"/>
    <property type="evidence" value="ECO:0007669"/>
    <property type="project" value="UniProtKB-KW"/>
</dbReference>
<dbReference type="GO" id="GO:0005737">
    <property type="term" value="C:cytoplasm"/>
    <property type="evidence" value="ECO:0007669"/>
    <property type="project" value="UniProtKB-SubCell"/>
</dbReference>
<keyword evidence="2" id="KW-0131">Cell cycle</keyword>
<dbReference type="STRING" id="1306947.J120_04920"/>
<dbReference type="Gene3D" id="3.90.190.20">
    <property type="entry name" value="Mur ligase, C-terminal domain"/>
    <property type="match status" value="1"/>
</dbReference>
<dbReference type="NCBIfam" id="TIGR01085">
    <property type="entry name" value="murE"/>
    <property type="match status" value="1"/>
</dbReference>
<dbReference type="SUPFAM" id="SSF53623">
    <property type="entry name" value="MurD-like peptide ligases, catalytic domain"/>
    <property type="match status" value="1"/>
</dbReference>
<gene>
    <name evidence="5" type="ORF">J120_04920</name>
</gene>
<evidence type="ECO:0008006" key="7">
    <source>
        <dbReference type="Google" id="ProtNLM"/>
    </source>
</evidence>
<dbReference type="GO" id="GO:0071555">
    <property type="term" value="P:cell wall organization"/>
    <property type="evidence" value="ECO:0007669"/>
    <property type="project" value="UniProtKB-KW"/>
</dbReference>
<name>A0A0D2K3N3_9BACT</name>
<dbReference type="GO" id="GO:0008360">
    <property type="term" value="P:regulation of cell shape"/>
    <property type="evidence" value="ECO:0007669"/>
    <property type="project" value="UniProtKB-KW"/>
</dbReference>
<organism evidence="5 6">
    <name type="scientific">candidate division TM6 bacterium JCVI TM6SC1</name>
    <dbReference type="NCBI Taxonomy" id="1306947"/>
    <lineage>
        <taxon>Bacteria</taxon>
        <taxon>Candidatus Babelota</taxon>
        <taxon>Vermiphilus</taxon>
    </lineage>
</organism>
<dbReference type="Gene3D" id="3.40.1390.10">
    <property type="entry name" value="MurE/MurF, N-terminal domain"/>
    <property type="match status" value="1"/>
</dbReference>
<keyword evidence="6" id="KW-1185">Reference proteome</keyword>
<dbReference type="PANTHER" id="PTHR23135">
    <property type="entry name" value="MUR LIGASE FAMILY MEMBER"/>
    <property type="match status" value="1"/>
</dbReference>
<evidence type="ECO:0000313" key="5">
    <source>
        <dbReference type="EMBL" id="KIX84912.1"/>
    </source>
</evidence>
<reference evidence="5 6" key="1">
    <citation type="journal article" date="2013" name="Proc. Natl. Acad. Sci. U.S.A.">
        <title>Candidate phylum TM6 genome recovered from a hospital sink biofilm provides genomic insights into this uncultivated phylum.</title>
        <authorList>
            <person name="McLean J.S."/>
            <person name="Lombardo M.J."/>
            <person name="Badger J.H."/>
            <person name="Edlund A."/>
            <person name="Novotny M."/>
            <person name="Yee-Greenbaum J."/>
            <person name="Vyahhi N."/>
            <person name="Hall A.P."/>
            <person name="Yang Y."/>
            <person name="Dupont C.L."/>
            <person name="Ziegler M.G."/>
            <person name="Chitsaz H."/>
            <person name="Allen A.E."/>
            <person name="Yooseph S."/>
            <person name="Tesler G."/>
            <person name="Pevzner P.A."/>
            <person name="Friedman R.M."/>
            <person name="Nealson K.H."/>
            <person name="Venter J.C."/>
            <person name="Lasken R.S."/>
        </authorList>
    </citation>
    <scope>NUCLEOTIDE SEQUENCE [LARGE SCALE GENOMIC DNA]</scope>
    <source>
        <strain evidence="5 6">TM6SC1</strain>
    </source>
</reference>
<evidence type="ECO:0000259" key="4">
    <source>
        <dbReference type="Pfam" id="PF08245"/>
    </source>
</evidence>
<dbReference type="NCBIfam" id="NF001126">
    <property type="entry name" value="PRK00139.1-4"/>
    <property type="match status" value="1"/>
</dbReference>
<dbReference type="InterPro" id="IPR036615">
    <property type="entry name" value="Mur_ligase_C_dom_sf"/>
</dbReference>
<dbReference type="InterPro" id="IPR005761">
    <property type="entry name" value="UDP-N-AcMur-Glu-dNH2Pim_ligase"/>
</dbReference>
<dbReference type="InterPro" id="IPR004101">
    <property type="entry name" value="Mur_ligase_C"/>
</dbReference>
<dbReference type="GO" id="GO:0009252">
    <property type="term" value="P:peptidoglycan biosynthetic process"/>
    <property type="evidence" value="ECO:0007669"/>
    <property type="project" value="UniProtKB-UniPathway"/>
</dbReference>
<dbReference type="UniPathway" id="UPA00219"/>
<dbReference type="InterPro" id="IPR035911">
    <property type="entry name" value="MurE/MurF_N"/>
</dbReference>
<dbReference type="PANTHER" id="PTHR23135:SF4">
    <property type="entry name" value="UDP-N-ACETYLMURAMOYL-L-ALANYL-D-GLUTAMATE--2,6-DIAMINOPIMELATE LIGASE MURE HOMOLOG, CHLOROPLASTIC"/>
    <property type="match status" value="1"/>
</dbReference>
<evidence type="ECO:0000256" key="2">
    <source>
        <dbReference type="RuleBase" id="RU004135"/>
    </source>
</evidence>
<accession>A0A0D2K3N3</accession>
<dbReference type="AlphaFoldDB" id="A0A0D2K3N3"/>
<evidence type="ECO:0000313" key="6">
    <source>
        <dbReference type="Proteomes" id="UP000032214"/>
    </source>
</evidence>
<evidence type="ECO:0000256" key="1">
    <source>
        <dbReference type="ARBA" id="ARBA00005898"/>
    </source>
</evidence>
<dbReference type="EMBL" id="ARQD01000005">
    <property type="protein sequence ID" value="KIX84912.1"/>
    <property type="molecule type" value="Genomic_DNA"/>
</dbReference>
<dbReference type="eggNOG" id="COG0769">
    <property type="taxonomic scope" value="Bacteria"/>
</dbReference>
<dbReference type="Pfam" id="PF02875">
    <property type="entry name" value="Mur_ligase_C"/>
    <property type="match status" value="1"/>
</dbReference>
<dbReference type="Gene3D" id="3.40.1190.10">
    <property type="entry name" value="Mur-like, catalytic domain"/>
    <property type="match status" value="1"/>
</dbReference>
<comment type="caution">
    <text evidence="5">The sequence shown here is derived from an EMBL/GenBank/DDBJ whole genome shotgun (WGS) entry which is preliminary data.</text>
</comment>
<protein>
    <recommendedName>
        <fullName evidence="7">UDP-N-acetylmuramoyl-L-alanyl-D-glutamate--2,6-diaminopimelate ligase</fullName>
    </recommendedName>
</protein>
<sequence>MNMPAVFPVTAHTQYVGPGSTFVAIKGFSRDGLDYIIPAIHAGATTIVVDVQAQLTCQIEQALIDYNVQLKRVDNTRRALSSLSAQAAGYPAQKLKIIGVTGTKGKTTSVYLLEHIYRQLGYKVARMSTVKNKIGDYEFSPSLTTPQPDYLHQFLALCVSSGTQIVIMEIAAQALSLDRVADITLDAALFTNFDMEHGEFYSTLDDYFKAKSQIVHLLKPTAQLVGSHDFHWVSKLLQHSKCARTYTATNDMNAVVRVVTTQPINTNPIMLTINVEGAEYTINCPSLVGMHNIYNVIGVITLVSGLGHEVDKIIDGLRSFKSVPGRMERYQLPDNITAIIDYAHNPSSFASLFTTVRLLTPHLIVVFGAGGGRDKLKRPVMGALAAQYADIVILTNDNPRTEDPMAIVQDIMAGIGAQDHKKVTIELDRERAIRYAHTLCQPGSFLLLLGKGPDEYQIMGDCKIDFSEVEIIKQLTLL</sequence>
<comment type="similarity">
    <text evidence="1">Belongs to the MurCDEF family. MurE subfamily.</text>
</comment>
<dbReference type="InterPro" id="IPR013221">
    <property type="entry name" value="Mur_ligase_cen"/>
</dbReference>
<dbReference type="GO" id="GO:0016881">
    <property type="term" value="F:acid-amino acid ligase activity"/>
    <property type="evidence" value="ECO:0007669"/>
    <property type="project" value="InterPro"/>
</dbReference>
<dbReference type="Pfam" id="PF08245">
    <property type="entry name" value="Mur_ligase_M"/>
    <property type="match status" value="1"/>
</dbReference>
<evidence type="ECO:0000259" key="3">
    <source>
        <dbReference type="Pfam" id="PF02875"/>
    </source>
</evidence>
<keyword evidence="2" id="KW-0133">Cell shape</keyword>
<keyword evidence="2" id="KW-0961">Cell wall biogenesis/degradation</keyword>
<dbReference type="GO" id="GO:0005524">
    <property type="term" value="F:ATP binding"/>
    <property type="evidence" value="ECO:0007669"/>
    <property type="project" value="InterPro"/>
</dbReference>
<dbReference type="SUPFAM" id="SSF53244">
    <property type="entry name" value="MurD-like peptide ligases, peptide-binding domain"/>
    <property type="match status" value="1"/>
</dbReference>
<feature type="domain" description="Mur ligase C-terminal" evidence="3">
    <location>
        <begin position="325"/>
        <end position="452"/>
    </location>
</feature>
<comment type="subcellular location">
    <subcellularLocation>
        <location evidence="2">Cytoplasm</location>
    </subcellularLocation>
</comment>
<keyword evidence="2" id="KW-0573">Peptidoglycan synthesis</keyword>
<dbReference type="SUPFAM" id="SSF63418">
    <property type="entry name" value="MurE/MurF N-terminal domain"/>
    <property type="match status" value="1"/>
</dbReference>
<keyword evidence="2" id="KW-0132">Cell division</keyword>
<comment type="pathway">
    <text evidence="2">Cell wall biogenesis; peptidoglycan biosynthesis.</text>
</comment>
<dbReference type="Proteomes" id="UP000032214">
    <property type="component" value="Unassembled WGS sequence"/>
</dbReference>
<dbReference type="InterPro" id="IPR036565">
    <property type="entry name" value="Mur-like_cat_sf"/>
</dbReference>